<dbReference type="InterPro" id="IPR008271">
    <property type="entry name" value="Ser/Thr_kinase_AS"/>
</dbReference>
<feature type="region of interest" description="Disordered" evidence="6">
    <location>
        <begin position="217"/>
        <end position="256"/>
    </location>
</feature>
<evidence type="ECO:0000256" key="3">
    <source>
        <dbReference type="ARBA" id="ARBA00022777"/>
    </source>
</evidence>
<keyword evidence="9" id="KW-1185">Reference proteome</keyword>
<dbReference type="InterPro" id="IPR000719">
    <property type="entry name" value="Prot_kinase_dom"/>
</dbReference>
<evidence type="ECO:0000256" key="6">
    <source>
        <dbReference type="SAM" id="MobiDB-lite"/>
    </source>
</evidence>
<feature type="compositionally biased region" description="Polar residues" evidence="6">
    <location>
        <begin position="242"/>
        <end position="256"/>
    </location>
</feature>
<keyword evidence="1" id="KW-0808">Transferase</keyword>
<keyword evidence="3 8" id="KW-0418">Kinase</keyword>
<comment type="caution">
    <text evidence="8">The sequence shown here is derived from an EMBL/GenBank/DDBJ whole genome shotgun (WGS) entry which is preliminary data.</text>
</comment>
<evidence type="ECO:0000256" key="1">
    <source>
        <dbReference type="ARBA" id="ARBA00022679"/>
    </source>
</evidence>
<dbReference type="Gene3D" id="1.10.510.10">
    <property type="entry name" value="Transferase(Phosphotransferase) domain 1"/>
    <property type="match status" value="1"/>
</dbReference>
<proteinExistence type="predicted"/>
<dbReference type="Proteomes" id="UP000600139">
    <property type="component" value="Unassembled WGS sequence"/>
</dbReference>
<dbReference type="Pfam" id="PF00069">
    <property type="entry name" value="Pkinase"/>
    <property type="match status" value="1"/>
</dbReference>
<dbReference type="RefSeq" id="WP_200349225.1">
    <property type="nucleotide sequence ID" value="NZ_BAABHZ010000005.1"/>
</dbReference>
<evidence type="ECO:0000256" key="4">
    <source>
        <dbReference type="ARBA" id="ARBA00022840"/>
    </source>
</evidence>
<organism evidence="8 9">
    <name type="scientific">Luteolibacter yonseiensis</name>
    <dbReference type="NCBI Taxonomy" id="1144680"/>
    <lineage>
        <taxon>Bacteria</taxon>
        <taxon>Pseudomonadati</taxon>
        <taxon>Verrucomicrobiota</taxon>
        <taxon>Verrucomicrobiia</taxon>
        <taxon>Verrucomicrobiales</taxon>
        <taxon>Verrucomicrobiaceae</taxon>
        <taxon>Luteolibacter</taxon>
    </lineage>
</organism>
<keyword evidence="4 5" id="KW-0067">ATP-binding</keyword>
<keyword evidence="8" id="KW-0723">Serine/threonine-protein kinase</keyword>
<evidence type="ECO:0000313" key="8">
    <source>
        <dbReference type="EMBL" id="MBK1814255.1"/>
    </source>
</evidence>
<dbReference type="SUPFAM" id="SSF56112">
    <property type="entry name" value="Protein kinase-like (PK-like)"/>
    <property type="match status" value="1"/>
</dbReference>
<accession>A0A934R2S7</accession>
<dbReference type="AlphaFoldDB" id="A0A934R2S7"/>
<dbReference type="Gene3D" id="3.30.200.20">
    <property type="entry name" value="Phosphorylase Kinase, domain 1"/>
    <property type="match status" value="1"/>
</dbReference>
<dbReference type="InterPro" id="IPR017441">
    <property type="entry name" value="Protein_kinase_ATP_BS"/>
</dbReference>
<dbReference type="InterPro" id="IPR011009">
    <property type="entry name" value="Kinase-like_dom_sf"/>
</dbReference>
<dbReference type="PROSITE" id="PS50011">
    <property type="entry name" value="PROTEIN_KINASE_DOM"/>
    <property type="match status" value="1"/>
</dbReference>
<dbReference type="CDD" id="cd14014">
    <property type="entry name" value="STKc_PknB_like"/>
    <property type="match status" value="1"/>
</dbReference>
<protein>
    <submittedName>
        <fullName evidence="8">Serine/threonine protein kinase</fullName>
    </submittedName>
</protein>
<dbReference type="PROSITE" id="PS00107">
    <property type="entry name" value="PROTEIN_KINASE_ATP"/>
    <property type="match status" value="1"/>
</dbReference>
<name>A0A934R2S7_9BACT</name>
<feature type="domain" description="Protein kinase" evidence="7">
    <location>
        <begin position="65"/>
        <end position="256"/>
    </location>
</feature>
<evidence type="ECO:0000313" key="9">
    <source>
        <dbReference type="Proteomes" id="UP000600139"/>
    </source>
</evidence>
<evidence type="ECO:0000259" key="7">
    <source>
        <dbReference type="PROSITE" id="PS50011"/>
    </source>
</evidence>
<evidence type="ECO:0000256" key="5">
    <source>
        <dbReference type="PROSITE-ProRule" id="PRU10141"/>
    </source>
</evidence>
<dbReference type="PROSITE" id="PS00108">
    <property type="entry name" value="PROTEIN_KINASE_ST"/>
    <property type="match status" value="1"/>
</dbReference>
<dbReference type="GO" id="GO:0005524">
    <property type="term" value="F:ATP binding"/>
    <property type="evidence" value="ECO:0007669"/>
    <property type="project" value="UniProtKB-UniRule"/>
</dbReference>
<dbReference type="GO" id="GO:0004674">
    <property type="term" value="F:protein serine/threonine kinase activity"/>
    <property type="evidence" value="ECO:0007669"/>
    <property type="project" value="UniProtKB-KW"/>
</dbReference>
<reference evidence="8" key="1">
    <citation type="submission" date="2021-01" db="EMBL/GenBank/DDBJ databases">
        <title>Modified the classification status of verrucomicrobia.</title>
        <authorList>
            <person name="Feng X."/>
        </authorList>
    </citation>
    <scope>NUCLEOTIDE SEQUENCE</scope>
    <source>
        <strain evidence="8">JCM 18052</strain>
    </source>
</reference>
<dbReference type="PANTHER" id="PTHR43289:SF6">
    <property type="entry name" value="SERINE_THREONINE-PROTEIN KINASE NEKL-3"/>
    <property type="match status" value="1"/>
</dbReference>
<dbReference type="PANTHER" id="PTHR43289">
    <property type="entry name" value="MITOGEN-ACTIVATED PROTEIN KINASE KINASE KINASE 20-RELATED"/>
    <property type="match status" value="1"/>
</dbReference>
<gene>
    <name evidence="8" type="ORF">JIN84_01360</name>
</gene>
<dbReference type="EMBL" id="JAENIK010000002">
    <property type="protein sequence ID" value="MBK1814255.1"/>
    <property type="molecule type" value="Genomic_DNA"/>
</dbReference>
<feature type="binding site" evidence="5">
    <location>
        <position position="94"/>
    </location>
    <ligand>
        <name>ATP</name>
        <dbReference type="ChEBI" id="CHEBI:30616"/>
    </ligand>
</feature>
<keyword evidence="2 5" id="KW-0547">Nucleotide-binding</keyword>
<dbReference type="SMART" id="SM00220">
    <property type="entry name" value="S_TKc"/>
    <property type="match status" value="1"/>
</dbReference>
<sequence length="256" mass="27938">MTTTDPISSPSCPRCGNPLSHDAPEGLCPRCLAAINFGGDTFLTGEGSSLPPPPVSEIAPHFPQLEILDCLGRGGMGVVYKARQISLDRLVALKLLAPEREKDPEFSQRFVREAQALAKMSHPHIVTVHDFGQAGGFFYLLMEYVDGANLRQLLLAHKFTPEQALGVVPPLCDALQYAHDRGIVHRDIKPENLLMDRDGRLKVADFGLVKMLGADASGDDRPMGTPDYMAPEQSGDPVRWTTGPTFTRSAWSSTRC</sequence>
<evidence type="ECO:0000256" key="2">
    <source>
        <dbReference type="ARBA" id="ARBA00022741"/>
    </source>
</evidence>